<feature type="compositionally biased region" description="Basic and acidic residues" evidence="1">
    <location>
        <begin position="30"/>
        <end position="48"/>
    </location>
</feature>
<dbReference type="AlphaFoldDB" id="V4HFW6"/>
<reference evidence="2 3" key="1">
    <citation type="journal article" date="2013" name="Genome Announc.">
        <title>Draft Genome Sequence of 'Candidatus Halobonum tyrrellensis' Strain G22, Isolated from the Hypersaline Waters of Lake Tyrrell, Australia.</title>
        <authorList>
            <person name="Ugalde J.A."/>
            <person name="Narasingarao P."/>
            <person name="Kuo S."/>
            <person name="Podell S."/>
            <person name="Allen E.E."/>
        </authorList>
    </citation>
    <scope>NUCLEOTIDE SEQUENCE [LARGE SCALE GENOMIC DNA]</scope>
    <source>
        <strain evidence="2 3">G22</strain>
    </source>
</reference>
<gene>
    <name evidence="2" type="ORF">K933_03550</name>
</gene>
<protein>
    <submittedName>
        <fullName evidence="2">Uncharacterized protein</fullName>
    </submittedName>
</protein>
<dbReference type="Pfam" id="PF26029">
    <property type="entry name" value="DUF8007"/>
    <property type="match status" value="1"/>
</dbReference>
<comment type="caution">
    <text evidence="2">The sequence shown here is derived from an EMBL/GenBank/DDBJ whole genome shotgun (WGS) entry which is preliminary data.</text>
</comment>
<accession>V4HFW6</accession>
<evidence type="ECO:0000313" key="3">
    <source>
        <dbReference type="Proteomes" id="UP000017840"/>
    </source>
</evidence>
<dbReference type="eggNOG" id="arCOG06327">
    <property type="taxonomic scope" value="Archaea"/>
</dbReference>
<dbReference type="Proteomes" id="UP000017840">
    <property type="component" value="Unassembled WGS sequence"/>
</dbReference>
<name>V4HFW6_9EURY</name>
<proteinExistence type="predicted"/>
<evidence type="ECO:0000313" key="2">
    <source>
        <dbReference type="EMBL" id="ESP89600.1"/>
    </source>
</evidence>
<feature type="region of interest" description="Disordered" evidence="1">
    <location>
        <begin position="24"/>
        <end position="48"/>
    </location>
</feature>
<sequence length="83" mass="9047">MSNDWSADREACGRCAMTTVVDATADDGDGDARTDRQGGRDPFADGRIEVSDREARRVSPAAWLAGARSWLDAVADRLTYGRR</sequence>
<dbReference type="RefSeq" id="WP_023393301.1">
    <property type="nucleotide sequence ID" value="NZ_ASGZ01000008.1"/>
</dbReference>
<dbReference type="InterPro" id="IPR058320">
    <property type="entry name" value="DUF8007"/>
</dbReference>
<organism evidence="2 3">
    <name type="scientific">Candidatus Halobonum tyrrellensis G22</name>
    <dbReference type="NCBI Taxonomy" id="1324957"/>
    <lineage>
        <taxon>Archaea</taxon>
        <taxon>Methanobacteriati</taxon>
        <taxon>Methanobacteriota</taxon>
        <taxon>Stenosarchaea group</taxon>
        <taxon>Halobacteria</taxon>
        <taxon>Halobacteriales</taxon>
        <taxon>Haloferacaceae</taxon>
        <taxon>Candidatus Halobonum</taxon>
    </lineage>
</organism>
<dbReference type="STRING" id="1324957.K933_03550"/>
<dbReference type="EMBL" id="ASGZ01000008">
    <property type="protein sequence ID" value="ESP89600.1"/>
    <property type="molecule type" value="Genomic_DNA"/>
</dbReference>
<dbReference type="PATRIC" id="fig|1324957.4.peg.722"/>
<keyword evidence="3" id="KW-1185">Reference proteome</keyword>
<evidence type="ECO:0000256" key="1">
    <source>
        <dbReference type="SAM" id="MobiDB-lite"/>
    </source>
</evidence>